<dbReference type="EMBL" id="PEZY01000012">
    <property type="protein sequence ID" value="PIS05739.1"/>
    <property type="molecule type" value="Genomic_DNA"/>
</dbReference>
<dbReference type="GO" id="GO:0003735">
    <property type="term" value="F:structural constituent of ribosome"/>
    <property type="evidence" value="ECO:0007669"/>
    <property type="project" value="UniProtKB-UniRule"/>
</dbReference>
<dbReference type="PROSITE" id="PS00525">
    <property type="entry name" value="RIBOSOMAL_L6_1"/>
    <property type="match status" value="1"/>
</dbReference>
<dbReference type="AlphaFoldDB" id="A0A2H0W306"/>
<dbReference type="GO" id="GO:0022625">
    <property type="term" value="C:cytosolic large ribosomal subunit"/>
    <property type="evidence" value="ECO:0007669"/>
    <property type="project" value="UniProtKB-UniRule"/>
</dbReference>
<dbReference type="InterPro" id="IPR019906">
    <property type="entry name" value="Ribosomal_uL6_bac-type"/>
</dbReference>
<dbReference type="GO" id="GO:0019843">
    <property type="term" value="F:rRNA binding"/>
    <property type="evidence" value="ECO:0007669"/>
    <property type="project" value="UniProtKB-UniRule"/>
</dbReference>
<dbReference type="InterPro" id="IPR036789">
    <property type="entry name" value="Ribosomal_uL6-like_a/b-dom_sf"/>
</dbReference>
<comment type="caution">
    <text evidence="8">The sequence shown here is derived from an EMBL/GenBank/DDBJ whole genome shotgun (WGS) entry which is preliminary data.</text>
</comment>
<protein>
    <recommendedName>
        <fullName evidence="4">Large ribosomal subunit protein uL6</fullName>
    </recommendedName>
</protein>
<dbReference type="InterPro" id="IPR002358">
    <property type="entry name" value="Ribosomal_uL6_CS"/>
</dbReference>
<proteinExistence type="inferred from homology"/>
<dbReference type="PANTHER" id="PTHR11655:SF14">
    <property type="entry name" value="LARGE RIBOSOMAL SUBUNIT PROTEIN UL6M"/>
    <property type="match status" value="1"/>
</dbReference>
<comment type="similarity">
    <text evidence="1 4 5">Belongs to the universal ribosomal protein uL6 family.</text>
</comment>
<evidence type="ECO:0000313" key="8">
    <source>
        <dbReference type="EMBL" id="PIS05739.1"/>
    </source>
</evidence>
<organism evidence="8 9">
    <name type="scientific">Candidatus Buchananbacteria bacterium CG10_big_fil_rev_8_21_14_0_10_33_19</name>
    <dbReference type="NCBI Taxonomy" id="1974525"/>
    <lineage>
        <taxon>Bacteria</taxon>
        <taxon>Candidatus Buchananiibacteriota</taxon>
    </lineage>
</organism>
<evidence type="ECO:0000256" key="1">
    <source>
        <dbReference type="ARBA" id="ARBA00009356"/>
    </source>
</evidence>
<feature type="domain" description="Large ribosomal subunit protein uL6 alpha-beta" evidence="7">
    <location>
        <begin position="11"/>
        <end position="83"/>
    </location>
</feature>
<keyword evidence="4 6" id="KW-0699">rRNA-binding</keyword>
<name>A0A2H0W306_9BACT</name>
<dbReference type="PIRSF" id="PIRSF002162">
    <property type="entry name" value="Ribosomal_L6"/>
    <property type="match status" value="1"/>
</dbReference>
<dbReference type="GO" id="GO:0002181">
    <property type="term" value="P:cytoplasmic translation"/>
    <property type="evidence" value="ECO:0007669"/>
    <property type="project" value="TreeGrafter"/>
</dbReference>
<sequence>MSRIGKKQIEIPNGVEVKVENGVISVKGPKGLLNQELHPVVSLEINGNVANVKVQDENNKSQRSLWGLFASLVINMITGVTEGFSKKLEINGVGFKANATGKKLILNVGFSHPVEYDAPEGIEIKTEGNAITISGIDKQAVGEVAAQIRKIKKPEPYKGKGIKYADEVIRKKAGKAAGKE</sequence>
<dbReference type="PANTHER" id="PTHR11655">
    <property type="entry name" value="60S/50S RIBOSOMAL PROTEIN L6/L9"/>
    <property type="match status" value="1"/>
</dbReference>
<dbReference type="FunFam" id="3.90.930.12:FF:000001">
    <property type="entry name" value="50S ribosomal protein L6"/>
    <property type="match status" value="1"/>
</dbReference>
<dbReference type="Gene3D" id="3.90.930.12">
    <property type="entry name" value="Ribosomal protein L6, alpha-beta domain"/>
    <property type="match status" value="2"/>
</dbReference>
<evidence type="ECO:0000259" key="7">
    <source>
        <dbReference type="Pfam" id="PF00347"/>
    </source>
</evidence>
<dbReference type="InterPro" id="IPR020040">
    <property type="entry name" value="Ribosomal_uL6_a/b-dom"/>
</dbReference>
<comment type="subunit">
    <text evidence="4">Part of the 50S ribosomal subunit.</text>
</comment>
<dbReference type="Pfam" id="PF00347">
    <property type="entry name" value="Ribosomal_L6"/>
    <property type="match status" value="2"/>
</dbReference>
<keyword evidence="2 4" id="KW-0689">Ribosomal protein</keyword>
<dbReference type="InterPro" id="IPR000702">
    <property type="entry name" value="Ribosomal_uL6-like"/>
</dbReference>
<dbReference type="HAMAP" id="MF_01365_B">
    <property type="entry name" value="Ribosomal_uL6_B"/>
    <property type="match status" value="1"/>
</dbReference>
<evidence type="ECO:0000313" key="9">
    <source>
        <dbReference type="Proteomes" id="UP000229056"/>
    </source>
</evidence>
<keyword evidence="4 6" id="KW-0694">RNA-binding</keyword>
<evidence type="ECO:0000256" key="5">
    <source>
        <dbReference type="RuleBase" id="RU003869"/>
    </source>
</evidence>
<dbReference type="NCBIfam" id="TIGR03654">
    <property type="entry name" value="L6_bact"/>
    <property type="match status" value="1"/>
</dbReference>
<evidence type="ECO:0000256" key="6">
    <source>
        <dbReference type="RuleBase" id="RU003870"/>
    </source>
</evidence>
<gene>
    <name evidence="4" type="primary">rplF</name>
    <name evidence="8" type="ORF">COT80_03125</name>
</gene>
<comment type="function">
    <text evidence="4 6">This protein binds to the 23S rRNA, and is important in its secondary structure. It is located near the subunit interface in the base of the L7/L12 stalk, and near the tRNA binding site of the peptidyltransferase center.</text>
</comment>
<reference evidence="9" key="1">
    <citation type="submission" date="2017-09" db="EMBL/GenBank/DDBJ databases">
        <title>Depth-based differentiation of microbial function through sediment-hosted aquifers and enrichment of novel symbionts in the deep terrestrial subsurface.</title>
        <authorList>
            <person name="Probst A.J."/>
            <person name="Ladd B."/>
            <person name="Jarett J.K."/>
            <person name="Geller-Mcgrath D.E."/>
            <person name="Sieber C.M.K."/>
            <person name="Emerson J.B."/>
            <person name="Anantharaman K."/>
            <person name="Thomas B.C."/>
            <person name="Malmstrom R."/>
            <person name="Stieglmeier M."/>
            <person name="Klingl A."/>
            <person name="Woyke T."/>
            <person name="Ryan C.M."/>
            <person name="Banfield J.F."/>
        </authorList>
    </citation>
    <scope>NUCLEOTIDE SEQUENCE [LARGE SCALE GENOMIC DNA]</scope>
</reference>
<dbReference type="Proteomes" id="UP000229056">
    <property type="component" value="Unassembled WGS sequence"/>
</dbReference>
<evidence type="ECO:0000256" key="3">
    <source>
        <dbReference type="ARBA" id="ARBA00023274"/>
    </source>
</evidence>
<evidence type="ECO:0000256" key="4">
    <source>
        <dbReference type="HAMAP-Rule" id="MF_01365"/>
    </source>
</evidence>
<dbReference type="SUPFAM" id="SSF56053">
    <property type="entry name" value="Ribosomal protein L6"/>
    <property type="match status" value="2"/>
</dbReference>
<evidence type="ECO:0000256" key="2">
    <source>
        <dbReference type="ARBA" id="ARBA00022980"/>
    </source>
</evidence>
<accession>A0A2H0W306</accession>
<feature type="domain" description="Large ribosomal subunit protein uL6 alpha-beta" evidence="7">
    <location>
        <begin position="92"/>
        <end position="164"/>
    </location>
</feature>
<keyword evidence="3 4" id="KW-0687">Ribonucleoprotein</keyword>
<dbReference type="PRINTS" id="PR00059">
    <property type="entry name" value="RIBOSOMALL6"/>
</dbReference>